<dbReference type="Proteomes" id="UP001152798">
    <property type="component" value="Chromosome 4"/>
</dbReference>
<accession>A0A9P0HCX5</accession>
<protein>
    <submittedName>
        <fullName evidence="2">Uncharacterized protein</fullName>
    </submittedName>
</protein>
<evidence type="ECO:0000313" key="3">
    <source>
        <dbReference type="Proteomes" id="UP001152798"/>
    </source>
</evidence>
<name>A0A9P0HCX5_NEZVI</name>
<dbReference type="EMBL" id="OV725080">
    <property type="protein sequence ID" value="CAH1399512.1"/>
    <property type="molecule type" value="Genomic_DNA"/>
</dbReference>
<proteinExistence type="predicted"/>
<dbReference type="AlphaFoldDB" id="A0A9P0HCX5"/>
<evidence type="ECO:0000256" key="1">
    <source>
        <dbReference type="SAM" id="MobiDB-lite"/>
    </source>
</evidence>
<keyword evidence="3" id="KW-1185">Reference proteome</keyword>
<evidence type="ECO:0000313" key="2">
    <source>
        <dbReference type="EMBL" id="CAH1399512.1"/>
    </source>
</evidence>
<reference evidence="2" key="1">
    <citation type="submission" date="2022-01" db="EMBL/GenBank/DDBJ databases">
        <authorList>
            <person name="King R."/>
        </authorList>
    </citation>
    <scope>NUCLEOTIDE SEQUENCE</scope>
</reference>
<gene>
    <name evidence="2" type="ORF">NEZAVI_LOCUS8945</name>
</gene>
<organism evidence="2 3">
    <name type="scientific">Nezara viridula</name>
    <name type="common">Southern green stink bug</name>
    <name type="synonym">Cimex viridulus</name>
    <dbReference type="NCBI Taxonomy" id="85310"/>
    <lineage>
        <taxon>Eukaryota</taxon>
        <taxon>Metazoa</taxon>
        <taxon>Ecdysozoa</taxon>
        <taxon>Arthropoda</taxon>
        <taxon>Hexapoda</taxon>
        <taxon>Insecta</taxon>
        <taxon>Pterygota</taxon>
        <taxon>Neoptera</taxon>
        <taxon>Paraneoptera</taxon>
        <taxon>Hemiptera</taxon>
        <taxon>Heteroptera</taxon>
        <taxon>Panheteroptera</taxon>
        <taxon>Pentatomomorpha</taxon>
        <taxon>Pentatomoidea</taxon>
        <taxon>Pentatomidae</taxon>
        <taxon>Pentatominae</taxon>
        <taxon>Nezara</taxon>
    </lineage>
</organism>
<sequence>MRSCPRGVRTLPLRHNYRFKSDSRPERVLPASVANAYKSAGNTGMSDLKRYLLRETRICAYTHVSPRRGRGTQASVSVLAGMMALRGPTRGVDAQTLPPISVSRRGGK</sequence>
<feature type="region of interest" description="Disordered" evidence="1">
    <location>
        <begin position="89"/>
        <end position="108"/>
    </location>
</feature>